<protein>
    <submittedName>
        <fullName evidence="1">Uncharacterized protein</fullName>
    </submittedName>
</protein>
<evidence type="ECO:0000313" key="1">
    <source>
        <dbReference type="EMBL" id="KKW30421.1"/>
    </source>
</evidence>
<reference evidence="1 2" key="1">
    <citation type="journal article" date="2015" name="Nature">
        <title>rRNA introns, odd ribosomes, and small enigmatic genomes across a large radiation of phyla.</title>
        <authorList>
            <person name="Brown C.T."/>
            <person name="Hug L.A."/>
            <person name="Thomas B.C."/>
            <person name="Sharon I."/>
            <person name="Castelle C.J."/>
            <person name="Singh A."/>
            <person name="Wilkins M.J."/>
            <person name="Williams K.H."/>
            <person name="Banfield J.F."/>
        </authorList>
    </citation>
    <scope>NUCLEOTIDE SEQUENCE [LARGE SCALE GENOMIC DNA]</scope>
</reference>
<dbReference type="Proteomes" id="UP000034846">
    <property type="component" value="Unassembled WGS sequence"/>
</dbReference>
<name>A0A0G1XHI8_9BACT</name>
<dbReference type="EMBL" id="LCRD01000013">
    <property type="protein sequence ID" value="KKW30421.1"/>
    <property type="molecule type" value="Genomic_DNA"/>
</dbReference>
<organism evidence="1 2">
    <name type="scientific">Candidatus Uhrbacteria bacterium GW2011_GWD2_52_7</name>
    <dbReference type="NCBI Taxonomy" id="1618989"/>
    <lineage>
        <taxon>Bacteria</taxon>
        <taxon>Candidatus Uhriibacteriota</taxon>
    </lineage>
</organism>
<proteinExistence type="predicted"/>
<accession>A0A0G1XHI8</accession>
<gene>
    <name evidence="1" type="ORF">UY72_C0013G0031</name>
</gene>
<evidence type="ECO:0000313" key="2">
    <source>
        <dbReference type="Proteomes" id="UP000034846"/>
    </source>
</evidence>
<sequence>LLTREEWVTGGAKFDVDAFLG</sequence>
<comment type="caution">
    <text evidence="1">The sequence shown here is derived from an EMBL/GenBank/DDBJ whole genome shotgun (WGS) entry which is preliminary data.</text>
</comment>
<feature type="non-terminal residue" evidence="1">
    <location>
        <position position="1"/>
    </location>
</feature>
<dbReference type="AlphaFoldDB" id="A0A0G1XHI8"/>